<sequence>MAQQKRTSGCWLTEAEQEPGCAQVTRSANGILVWISNRVASRTRAGIVPLYMALTEDDSPNNSPKGVHSLLRAVAREYNIEPAKVRMPGEYSSDCSQTKGKSRCSQLSRIVQGPLPLPFSVKESMMDFPCVKKW</sequence>
<keyword evidence="2" id="KW-1185">Reference proteome</keyword>
<name>A0A3M0JWH9_HIRRU</name>
<comment type="caution">
    <text evidence="1">The sequence shown here is derived from an EMBL/GenBank/DDBJ whole genome shotgun (WGS) entry which is preliminary data.</text>
</comment>
<dbReference type="Proteomes" id="UP000269221">
    <property type="component" value="Unassembled WGS sequence"/>
</dbReference>
<protein>
    <submittedName>
        <fullName evidence="1">Uncharacterized protein</fullName>
    </submittedName>
</protein>
<accession>A0A3M0JWH9</accession>
<organism evidence="1 2">
    <name type="scientific">Hirundo rustica rustica</name>
    <dbReference type="NCBI Taxonomy" id="333673"/>
    <lineage>
        <taxon>Eukaryota</taxon>
        <taxon>Metazoa</taxon>
        <taxon>Chordata</taxon>
        <taxon>Craniata</taxon>
        <taxon>Vertebrata</taxon>
        <taxon>Euteleostomi</taxon>
        <taxon>Archelosauria</taxon>
        <taxon>Archosauria</taxon>
        <taxon>Dinosauria</taxon>
        <taxon>Saurischia</taxon>
        <taxon>Theropoda</taxon>
        <taxon>Coelurosauria</taxon>
        <taxon>Aves</taxon>
        <taxon>Neognathae</taxon>
        <taxon>Neoaves</taxon>
        <taxon>Telluraves</taxon>
        <taxon>Australaves</taxon>
        <taxon>Passeriformes</taxon>
        <taxon>Sylvioidea</taxon>
        <taxon>Hirundinidae</taxon>
        <taxon>Hirundo</taxon>
    </lineage>
</organism>
<dbReference type="OrthoDB" id="10443324at2759"/>
<reference evidence="1 2" key="1">
    <citation type="submission" date="2018-07" db="EMBL/GenBank/DDBJ databases">
        <title>A high quality draft genome assembly of the barn swallow (H. rustica rustica).</title>
        <authorList>
            <person name="Formenti G."/>
            <person name="Chiara M."/>
            <person name="Poveda L."/>
            <person name="Francoijs K.-J."/>
            <person name="Bonisoli-Alquati A."/>
            <person name="Canova L."/>
            <person name="Gianfranceschi L."/>
            <person name="Horner D.S."/>
            <person name="Saino N."/>
        </authorList>
    </citation>
    <scope>NUCLEOTIDE SEQUENCE [LARGE SCALE GENOMIC DNA]</scope>
    <source>
        <strain evidence="1">Chelidonia</strain>
        <tissue evidence="1">Blood</tissue>
    </source>
</reference>
<dbReference type="EMBL" id="QRBI01000123">
    <property type="protein sequence ID" value="RMC05108.1"/>
    <property type="molecule type" value="Genomic_DNA"/>
</dbReference>
<evidence type="ECO:0000313" key="1">
    <source>
        <dbReference type="EMBL" id="RMC05108.1"/>
    </source>
</evidence>
<gene>
    <name evidence="1" type="ORF">DUI87_18290</name>
</gene>
<evidence type="ECO:0000313" key="2">
    <source>
        <dbReference type="Proteomes" id="UP000269221"/>
    </source>
</evidence>
<proteinExistence type="predicted"/>
<dbReference type="AlphaFoldDB" id="A0A3M0JWH9"/>